<evidence type="ECO:0000313" key="2">
    <source>
        <dbReference type="Proteomes" id="UP000282957"/>
    </source>
</evidence>
<organism evidence="1 2">
    <name type="scientific">Rhodovarius crocodyli</name>
    <dbReference type="NCBI Taxonomy" id="1979269"/>
    <lineage>
        <taxon>Bacteria</taxon>
        <taxon>Pseudomonadati</taxon>
        <taxon>Pseudomonadota</taxon>
        <taxon>Alphaproteobacteria</taxon>
        <taxon>Acetobacterales</taxon>
        <taxon>Roseomonadaceae</taxon>
        <taxon>Rhodovarius</taxon>
    </lineage>
</organism>
<dbReference type="Proteomes" id="UP000282957">
    <property type="component" value="Unassembled WGS sequence"/>
</dbReference>
<dbReference type="AlphaFoldDB" id="A0A437MFB7"/>
<accession>A0A437MFB7</accession>
<gene>
    <name evidence="1" type="ORF">EOD42_14495</name>
</gene>
<sequence>MTPQPTEPTLETLGPDALFTVGVLRAWVAPLMQPGKANPDWRDICRMIHLCSEGIRAFDRMMALLTNHARRPIEVRCCDCPQVGIDERHMLRLIGALQIGDRVEALEVLVGWMPTQIAQIALLYAAGFADSVAEAGLRLPPPIMRPAIGVTLH</sequence>
<name>A0A437MFB7_9PROT</name>
<dbReference type="RefSeq" id="WP_127788248.1">
    <property type="nucleotide sequence ID" value="NZ_SACL01000004.1"/>
</dbReference>
<keyword evidence="2" id="KW-1185">Reference proteome</keyword>
<protein>
    <submittedName>
        <fullName evidence="1">Uncharacterized protein</fullName>
    </submittedName>
</protein>
<dbReference type="EMBL" id="SACL01000004">
    <property type="protein sequence ID" value="RVT96315.1"/>
    <property type="molecule type" value="Genomic_DNA"/>
</dbReference>
<comment type="caution">
    <text evidence="1">The sequence shown here is derived from an EMBL/GenBank/DDBJ whole genome shotgun (WGS) entry which is preliminary data.</text>
</comment>
<proteinExistence type="predicted"/>
<evidence type="ECO:0000313" key="1">
    <source>
        <dbReference type="EMBL" id="RVT96315.1"/>
    </source>
</evidence>
<reference evidence="1 2" key="1">
    <citation type="submission" date="2019-01" db="EMBL/GenBank/DDBJ databases">
        <authorList>
            <person name="Chen W.-M."/>
        </authorList>
    </citation>
    <scope>NUCLEOTIDE SEQUENCE [LARGE SCALE GENOMIC DNA]</scope>
    <source>
        <strain evidence="1 2">CCP-6</strain>
    </source>
</reference>
<dbReference type="OrthoDB" id="7273669at2"/>